<dbReference type="EMBL" id="JARK01001534">
    <property type="protein sequence ID" value="EYB92049.1"/>
    <property type="molecule type" value="Genomic_DNA"/>
</dbReference>
<protein>
    <submittedName>
        <fullName evidence="2">Uncharacterized protein</fullName>
    </submittedName>
</protein>
<feature type="compositionally biased region" description="Polar residues" evidence="1">
    <location>
        <begin position="88"/>
        <end position="98"/>
    </location>
</feature>
<feature type="region of interest" description="Disordered" evidence="1">
    <location>
        <begin position="88"/>
        <end position="110"/>
    </location>
</feature>
<keyword evidence="3" id="KW-1185">Reference proteome</keyword>
<accession>A0A016SP30</accession>
<proteinExistence type="predicted"/>
<organism evidence="2 3">
    <name type="scientific">Ancylostoma ceylanicum</name>
    <dbReference type="NCBI Taxonomy" id="53326"/>
    <lineage>
        <taxon>Eukaryota</taxon>
        <taxon>Metazoa</taxon>
        <taxon>Ecdysozoa</taxon>
        <taxon>Nematoda</taxon>
        <taxon>Chromadorea</taxon>
        <taxon>Rhabditida</taxon>
        <taxon>Rhabditina</taxon>
        <taxon>Rhabditomorpha</taxon>
        <taxon>Strongyloidea</taxon>
        <taxon>Ancylostomatidae</taxon>
        <taxon>Ancylostomatinae</taxon>
        <taxon>Ancylostoma</taxon>
    </lineage>
</organism>
<evidence type="ECO:0000313" key="2">
    <source>
        <dbReference type="EMBL" id="EYB92049.1"/>
    </source>
</evidence>
<reference evidence="3" key="1">
    <citation type="journal article" date="2015" name="Nat. Genet.">
        <title>The genome and transcriptome of the zoonotic hookworm Ancylostoma ceylanicum identify infection-specific gene families.</title>
        <authorList>
            <person name="Schwarz E.M."/>
            <person name="Hu Y."/>
            <person name="Antoshechkin I."/>
            <person name="Miller M.M."/>
            <person name="Sternberg P.W."/>
            <person name="Aroian R.V."/>
        </authorList>
    </citation>
    <scope>NUCLEOTIDE SEQUENCE</scope>
    <source>
        <strain evidence="3">HY135</strain>
    </source>
</reference>
<dbReference type="OrthoDB" id="206201at2759"/>
<dbReference type="Proteomes" id="UP000024635">
    <property type="component" value="Unassembled WGS sequence"/>
</dbReference>
<evidence type="ECO:0000256" key="1">
    <source>
        <dbReference type="SAM" id="MobiDB-lite"/>
    </source>
</evidence>
<sequence length="110" mass="12458">MVVVINHVLTAQDVLFFYIDHPKHLAYTYQMQPSHSVGVPFPKYSYKKLLRATLLGTSLDSHAFAQLICVKRITPSLIEEGDTGVCLSSSRMSTTEKQSWSERSRSVRAR</sequence>
<evidence type="ECO:0000313" key="3">
    <source>
        <dbReference type="Proteomes" id="UP000024635"/>
    </source>
</evidence>
<feature type="compositionally biased region" description="Basic and acidic residues" evidence="1">
    <location>
        <begin position="99"/>
        <end position="110"/>
    </location>
</feature>
<dbReference type="AlphaFoldDB" id="A0A016SP30"/>
<name>A0A016SP30_9BILA</name>
<comment type="caution">
    <text evidence="2">The sequence shown here is derived from an EMBL/GenBank/DDBJ whole genome shotgun (WGS) entry which is preliminary data.</text>
</comment>
<gene>
    <name evidence="2" type="primary">Acey_s0198.g1607</name>
    <name evidence="2" type="ORF">Y032_0198g1607</name>
</gene>